<feature type="region of interest" description="Disordered" evidence="1">
    <location>
        <begin position="189"/>
        <end position="208"/>
    </location>
</feature>
<dbReference type="EMBL" id="JAAGAX010000005">
    <property type="protein sequence ID" value="KAF2313318.1"/>
    <property type="molecule type" value="Genomic_DNA"/>
</dbReference>
<feature type="domain" description="DUF3741" evidence="2">
    <location>
        <begin position="254"/>
        <end position="298"/>
    </location>
</feature>
<evidence type="ECO:0000313" key="5">
    <source>
        <dbReference type="Proteomes" id="UP000467840"/>
    </source>
</evidence>
<dbReference type="Pfam" id="PF12552">
    <property type="entry name" value="DUF3741"/>
    <property type="match status" value="1"/>
</dbReference>
<organism evidence="4 5">
    <name type="scientific">Hevea brasiliensis</name>
    <name type="common">Para rubber tree</name>
    <name type="synonym">Siphonia brasiliensis</name>
    <dbReference type="NCBI Taxonomy" id="3981"/>
    <lineage>
        <taxon>Eukaryota</taxon>
        <taxon>Viridiplantae</taxon>
        <taxon>Streptophyta</taxon>
        <taxon>Embryophyta</taxon>
        <taxon>Tracheophyta</taxon>
        <taxon>Spermatophyta</taxon>
        <taxon>Magnoliopsida</taxon>
        <taxon>eudicotyledons</taxon>
        <taxon>Gunneridae</taxon>
        <taxon>Pentapetalae</taxon>
        <taxon>rosids</taxon>
        <taxon>fabids</taxon>
        <taxon>Malpighiales</taxon>
        <taxon>Euphorbiaceae</taxon>
        <taxon>Crotonoideae</taxon>
        <taxon>Micrandreae</taxon>
        <taxon>Hevea</taxon>
    </lineage>
</organism>
<feature type="region of interest" description="Disordered" evidence="1">
    <location>
        <begin position="601"/>
        <end position="646"/>
    </location>
</feature>
<feature type="compositionally biased region" description="Basic and acidic residues" evidence="1">
    <location>
        <begin position="197"/>
        <end position="206"/>
    </location>
</feature>
<gene>
    <name evidence="4" type="ORF">GH714_010331</name>
</gene>
<dbReference type="InterPro" id="IPR022212">
    <property type="entry name" value="DUF3741"/>
</dbReference>
<keyword evidence="5" id="KW-1185">Reference proteome</keyword>
<dbReference type="AlphaFoldDB" id="A0A6A6MLW5"/>
<evidence type="ECO:0000259" key="2">
    <source>
        <dbReference type="Pfam" id="PF12552"/>
    </source>
</evidence>
<dbReference type="Proteomes" id="UP000467840">
    <property type="component" value="Chromosome 15"/>
</dbReference>
<feature type="region of interest" description="Disordered" evidence="1">
    <location>
        <begin position="1"/>
        <end position="43"/>
    </location>
</feature>
<dbReference type="Pfam" id="PF14309">
    <property type="entry name" value="DUF4378"/>
    <property type="match status" value="1"/>
</dbReference>
<name>A0A6A6MLW5_HEVBR</name>
<evidence type="ECO:0000256" key="1">
    <source>
        <dbReference type="SAM" id="MobiDB-lite"/>
    </source>
</evidence>
<evidence type="ECO:0008006" key="6">
    <source>
        <dbReference type="Google" id="ProtNLM"/>
    </source>
</evidence>
<feature type="compositionally biased region" description="Low complexity" evidence="1">
    <location>
        <begin position="16"/>
        <end position="25"/>
    </location>
</feature>
<accession>A0A6A6MLW5</accession>
<comment type="caution">
    <text evidence="4">The sequence shown here is derived from an EMBL/GenBank/DDBJ whole genome shotgun (WGS) entry which is preliminary data.</text>
</comment>
<feature type="compositionally biased region" description="Polar residues" evidence="1">
    <location>
        <begin position="1"/>
        <end position="11"/>
    </location>
</feature>
<proteinExistence type="predicted"/>
<feature type="domain" description="DUF4378" evidence="3">
    <location>
        <begin position="745"/>
        <end position="892"/>
    </location>
</feature>
<dbReference type="PANTHER" id="PTHR47212:SF2">
    <property type="entry name" value="DUF3741 DOMAIN-CONTAINING PROTEIN"/>
    <property type="match status" value="1"/>
</dbReference>
<feature type="compositionally biased region" description="Pro residues" evidence="1">
    <location>
        <begin position="26"/>
        <end position="42"/>
    </location>
</feature>
<dbReference type="PANTHER" id="PTHR47212">
    <property type="entry name" value="ADHESIN-LIKE PROTEIN, PUTATIVE (DUF3741)-RELATED"/>
    <property type="match status" value="1"/>
</dbReference>
<feature type="compositionally biased region" description="Polar residues" evidence="1">
    <location>
        <begin position="614"/>
        <end position="629"/>
    </location>
</feature>
<reference evidence="4 5" key="1">
    <citation type="journal article" date="2020" name="Mol. Plant">
        <title>The Chromosome-Based Rubber Tree Genome Provides New Insights into Spurge Genome Evolution and Rubber Biosynthesis.</title>
        <authorList>
            <person name="Liu J."/>
            <person name="Shi C."/>
            <person name="Shi C.C."/>
            <person name="Li W."/>
            <person name="Zhang Q.J."/>
            <person name="Zhang Y."/>
            <person name="Li K."/>
            <person name="Lu H.F."/>
            <person name="Shi C."/>
            <person name="Zhu S.T."/>
            <person name="Xiao Z.Y."/>
            <person name="Nan H."/>
            <person name="Yue Y."/>
            <person name="Zhu X.G."/>
            <person name="Wu Y."/>
            <person name="Hong X.N."/>
            <person name="Fan G.Y."/>
            <person name="Tong Y."/>
            <person name="Zhang D."/>
            <person name="Mao C.L."/>
            <person name="Liu Y.L."/>
            <person name="Hao S.J."/>
            <person name="Liu W.Q."/>
            <person name="Lv M.Q."/>
            <person name="Zhang H.B."/>
            <person name="Liu Y."/>
            <person name="Hu-Tang G.R."/>
            <person name="Wang J.P."/>
            <person name="Wang J.H."/>
            <person name="Sun Y.H."/>
            <person name="Ni S.B."/>
            <person name="Chen W.B."/>
            <person name="Zhang X.C."/>
            <person name="Jiao Y.N."/>
            <person name="Eichler E.E."/>
            <person name="Li G.H."/>
            <person name="Liu X."/>
            <person name="Gao L.Z."/>
        </authorList>
    </citation>
    <scope>NUCLEOTIDE SEQUENCE [LARGE SCALE GENOMIC DNA]</scope>
    <source>
        <strain evidence="5">cv. GT1</strain>
        <tissue evidence="4">Leaf</tissue>
    </source>
</reference>
<sequence length="896" mass="101798">MEKGSPKSNMLKTPVSKSSMLKSPIPKSPMPKSPMPKSPIPKSPVAYEEYKSRCVHGLISFFHFRHRHSKKLMSDTDRRSLNRDALGDGHIGNKLDLHSDEYNHDVLDKKSMILDSGYARVEKIKGGNLSVEQQIKKKIVAAKVENAKSDSQLLDDLLRNHRKAIKTSRRSRRLPIYGCYDVSTVEHRKPTHQNLADGERSSKSSDSEVSAVVLLHPKNESVCNCIITNSTQHKQVNEINLQVNMKESTEAFINQKLIDGKQLSGDGTSYQSKHFLDALEILNSNKDLFIKLLQDPNSLLVKHIEDLRDSQEKKQLNKSFTEAELSEHQARNTREGNLHKETGDFQPLEKIVVFRPRPESLQNCADHGISHDTPHIHYGLRNVQQSVRSAFFAKQMRRKLMHAMGIVRKEQQLMPTDGPSHQKSINDLEGFRQCGKGKAVDIVNRNSPDKASSKFGGMSKSSINVKRKHQMDKVNEFVPVVRDEAASTSESGHENSHLSTVKHPKRNKHNVYVEPRVHISELKIGNPNFLRKQKIKTWDGISSGPLKQNVEALPWAVKQKQPQMYETRPNISYSPFPDDQECRNIDSLNNDLSIIETKYRDSEEIVPPGVPSKPDSSYNDGVSPSTETVDTCEKSGSLGFSREDSLVENQTSTYSIDDSSTSPLKSQIFRESDTIKDKEEQPSPVSVLDQFLTEEIISPANTEPHSALQSIRLLQIGMEEGCLADHQFPSDLKMSTFMEGHRSMFEHISTVLQSCHFSWDELAFKCHLSEQLHNQSLLDNRYLRPNHFCGHDWLLFDFLNEVLVDVNRWYLRCSPWLSFMKPKILPATMTGSVAQEVIKNVDWNLFLAPSQTLEQLLVKDLTKSRTWMDIRTDAEDAVSEMVDSLLEELIIEFALE</sequence>
<evidence type="ECO:0000313" key="4">
    <source>
        <dbReference type="EMBL" id="KAF2313318.1"/>
    </source>
</evidence>
<evidence type="ECO:0000259" key="3">
    <source>
        <dbReference type="Pfam" id="PF14309"/>
    </source>
</evidence>
<dbReference type="InterPro" id="IPR025486">
    <property type="entry name" value="DUF4378"/>
</dbReference>
<protein>
    <recommendedName>
        <fullName evidence="6">DUF4378 domain-containing protein</fullName>
    </recommendedName>
</protein>